<dbReference type="CDD" id="cd00130">
    <property type="entry name" value="PAS"/>
    <property type="match status" value="1"/>
</dbReference>
<keyword evidence="8" id="KW-1185">Reference proteome</keyword>
<dbReference type="InterPro" id="IPR000014">
    <property type="entry name" value="PAS"/>
</dbReference>
<dbReference type="Pfam" id="PF20969">
    <property type="entry name" value="MASE11"/>
    <property type="match status" value="1"/>
</dbReference>
<dbReference type="EMBL" id="FPKR01000003">
    <property type="protein sequence ID" value="SFZ73938.1"/>
    <property type="molecule type" value="Genomic_DNA"/>
</dbReference>
<dbReference type="SMART" id="SM00086">
    <property type="entry name" value="PAC"/>
    <property type="match status" value="1"/>
</dbReference>
<dbReference type="InterPro" id="IPR035965">
    <property type="entry name" value="PAS-like_dom_sf"/>
</dbReference>
<dbReference type="InterPro" id="IPR052155">
    <property type="entry name" value="Biofilm_reg_signaling"/>
</dbReference>
<dbReference type="Gene3D" id="3.30.70.270">
    <property type="match status" value="1"/>
</dbReference>
<dbReference type="PROSITE" id="PS50113">
    <property type="entry name" value="PAC"/>
    <property type="match status" value="1"/>
</dbReference>
<dbReference type="SUPFAM" id="SSF55785">
    <property type="entry name" value="PYP-like sensor domain (PAS domain)"/>
    <property type="match status" value="1"/>
</dbReference>
<keyword evidence="2" id="KW-0812">Transmembrane</keyword>
<proteinExistence type="predicted"/>
<feature type="transmembrane region" description="Helical" evidence="2">
    <location>
        <begin position="86"/>
        <end position="119"/>
    </location>
</feature>
<feature type="transmembrane region" description="Helical" evidence="2">
    <location>
        <begin position="55"/>
        <end position="74"/>
    </location>
</feature>
<dbReference type="Gene3D" id="3.30.450.20">
    <property type="entry name" value="PAS domain"/>
    <property type="match status" value="1"/>
</dbReference>
<protein>
    <submittedName>
        <fullName evidence="7">PAS domain S-box-containing protein/diguanylate cyclase (GGDEF) domain-containing protein</fullName>
    </submittedName>
</protein>
<dbReference type="InterPro" id="IPR029787">
    <property type="entry name" value="Nucleotide_cyclase"/>
</dbReference>
<keyword evidence="2" id="KW-0472">Membrane</keyword>
<reference evidence="7 8" key="1">
    <citation type="submission" date="2016-11" db="EMBL/GenBank/DDBJ databases">
        <authorList>
            <person name="Jaros S."/>
            <person name="Januszkiewicz K."/>
            <person name="Wedrychowicz H."/>
        </authorList>
    </citation>
    <scope>NUCLEOTIDE SEQUENCE [LARGE SCALE GENOMIC DNA]</scope>
    <source>
        <strain evidence="7 8">DSM 18899</strain>
    </source>
</reference>
<keyword evidence="1" id="KW-0175">Coiled coil</keyword>
<dbReference type="OrthoDB" id="9813903at2"/>
<dbReference type="SMART" id="SM00052">
    <property type="entry name" value="EAL"/>
    <property type="match status" value="1"/>
</dbReference>
<organism evidence="7 8">
    <name type="scientific">Chitinimonas taiwanensis DSM 18899</name>
    <dbReference type="NCBI Taxonomy" id="1121279"/>
    <lineage>
        <taxon>Bacteria</taxon>
        <taxon>Pseudomonadati</taxon>
        <taxon>Pseudomonadota</taxon>
        <taxon>Betaproteobacteria</taxon>
        <taxon>Neisseriales</taxon>
        <taxon>Chitinibacteraceae</taxon>
        <taxon>Chitinimonas</taxon>
    </lineage>
</organism>
<dbReference type="InterPro" id="IPR001633">
    <property type="entry name" value="EAL_dom"/>
</dbReference>
<dbReference type="NCBIfam" id="TIGR00229">
    <property type="entry name" value="sensory_box"/>
    <property type="match status" value="1"/>
</dbReference>
<feature type="domain" description="PAS" evidence="3">
    <location>
        <begin position="236"/>
        <end position="288"/>
    </location>
</feature>
<feature type="transmembrane region" description="Helical" evidence="2">
    <location>
        <begin position="157"/>
        <end position="182"/>
    </location>
</feature>
<dbReference type="Pfam" id="PF00990">
    <property type="entry name" value="GGDEF"/>
    <property type="match status" value="1"/>
</dbReference>
<feature type="coiled-coil region" evidence="1">
    <location>
        <begin position="192"/>
        <end position="219"/>
    </location>
</feature>
<dbReference type="NCBIfam" id="TIGR00254">
    <property type="entry name" value="GGDEF"/>
    <property type="match status" value="1"/>
</dbReference>
<dbReference type="InterPro" id="IPR001610">
    <property type="entry name" value="PAC"/>
</dbReference>
<dbReference type="Gene3D" id="3.20.20.450">
    <property type="entry name" value="EAL domain"/>
    <property type="match status" value="1"/>
</dbReference>
<evidence type="ECO:0000259" key="3">
    <source>
        <dbReference type="PROSITE" id="PS50112"/>
    </source>
</evidence>
<feature type="domain" description="EAL" evidence="5">
    <location>
        <begin position="522"/>
        <end position="773"/>
    </location>
</feature>
<feature type="domain" description="GGDEF" evidence="6">
    <location>
        <begin position="375"/>
        <end position="513"/>
    </location>
</feature>
<dbReference type="PROSITE" id="PS50887">
    <property type="entry name" value="GGDEF"/>
    <property type="match status" value="1"/>
</dbReference>
<dbReference type="AlphaFoldDB" id="A0A1K2HCA9"/>
<dbReference type="CDD" id="cd01948">
    <property type="entry name" value="EAL"/>
    <property type="match status" value="1"/>
</dbReference>
<dbReference type="SUPFAM" id="SSF141868">
    <property type="entry name" value="EAL domain-like"/>
    <property type="match status" value="1"/>
</dbReference>
<feature type="transmembrane region" description="Helical" evidence="2">
    <location>
        <begin position="26"/>
        <end position="49"/>
    </location>
</feature>
<dbReference type="PANTHER" id="PTHR44757">
    <property type="entry name" value="DIGUANYLATE CYCLASE DGCP"/>
    <property type="match status" value="1"/>
</dbReference>
<evidence type="ECO:0000313" key="7">
    <source>
        <dbReference type="EMBL" id="SFZ73938.1"/>
    </source>
</evidence>
<keyword evidence="2" id="KW-1133">Transmembrane helix</keyword>
<dbReference type="PROSITE" id="PS50883">
    <property type="entry name" value="EAL"/>
    <property type="match status" value="1"/>
</dbReference>
<feature type="domain" description="PAC" evidence="4">
    <location>
        <begin position="289"/>
        <end position="343"/>
    </location>
</feature>
<dbReference type="PANTHER" id="PTHR44757:SF2">
    <property type="entry name" value="BIOFILM ARCHITECTURE MAINTENANCE PROTEIN MBAA"/>
    <property type="match status" value="1"/>
</dbReference>
<dbReference type="InterPro" id="IPR000160">
    <property type="entry name" value="GGDEF_dom"/>
</dbReference>
<dbReference type="PROSITE" id="PS50112">
    <property type="entry name" value="PAS"/>
    <property type="match status" value="1"/>
</dbReference>
<dbReference type="SMART" id="SM00267">
    <property type="entry name" value="GGDEF"/>
    <property type="match status" value="1"/>
</dbReference>
<dbReference type="RefSeq" id="WP_072427567.1">
    <property type="nucleotide sequence ID" value="NZ_FPKR01000003.1"/>
</dbReference>
<dbReference type="SUPFAM" id="SSF55073">
    <property type="entry name" value="Nucleotide cyclase"/>
    <property type="match status" value="1"/>
</dbReference>
<evidence type="ECO:0000259" key="6">
    <source>
        <dbReference type="PROSITE" id="PS50887"/>
    </source>
</evidence>
<evidence type="ECO:0000313" key="8">
    <source>
        <dbReference type="Proteomes" id="UP000186513"/>
    </source>
</evidence>
<dbReference type="Proteomes" id="UP000186513">
    <property type="component" value="Unassembled WGS sequence"/>
</dbReference>
<feature type="transmembrane region" description="Helical" evidence="2">
    <location>
        <begin position="125"/>
        <end position="145"/>
    </location>
</feature>
<evidence type="ECO:0000259" key="4">
    <source>
        <dbReference type="PROSITE" id="PS50113"/>
    </source>
</evidence>
<name>A0A1K2HCA9_9NEIS</name>
<dbReference type="InterPro" id="IPR048437">
    <property type="entry name" value="MASE11"/>
</dbReference>
<accession>A0A1K2HCA9</accession>
<evidence type="ECO:0000256" key="1">
    <source>
        <dbReference type="SAM" id="Coils"/>
    </source>
</evidence>
<dbReference type="InterPro" id="IPR035919">
    <property type="entry name" value="EAL_sf"/>
</dbReference>
<dbReference type="CDD" id="cd01949">
    <property type="entry name" value="GGDEF"/>
    <property type="match status" value="1"/>
</dbReference>
<dbReference type="InterPro" id="IPR043128">
    <property type="entry name" value="Rev_trsase/Diguanyl_cyclase"/>
</dbReference>
<gene>
    <name evidence="7" type="ORF">SAMN02745887_01044</name>
</gene>
<dbReference type="Pfam" id="PF00563">
    <property type="entry name" value="EAL"/>
    <property type="match status" value="1"/>
</dbReference>
<dbReference type="Pfam" id="PF13426">
    <property type="entry name" value="PAS_9"/>
    <property type="match status" value="1"/>
</dbReference>
<dbReference type="InterPro" id="IPR000700">
    <property type="entry name" value="PAS-assoc_C"/>
</dbReference>
<evidence type="ECO:0000256" key="2">
    <source>
        <dbReference type="SAM" id="Phobius"/>
    </source>
</evidence>
<dbReference type="STRING" id="1121279.SAMN02745887_01044"/>
<sequence>MLPSLRPALFASPATPSSMAQWREHVLGRILALLLVLGCVAALPSAVVALRAGQWFVPLVDLLALGWLGLILRPGRFSLRTRTWHFLALLYLFALSLLLSVGAVAQIFLLACPVMAALLLGKRPAVAALLLTSLSLPTLGYLADLELRVIGFEQDALVKWLLVGLNFSLVNAALTLSSAVLIDGLQLSLQRQEASSRSLAEEQARLQAANEELRLISAAVAHLNDIVVIIEAALRDTLGRRIVFVNAALTRRTGYSPTEAIGQTLQLFQGPKTSNTEMERLRAALDSESALETELMAYAKDGEAFWLELELNPIYAENGQCSHFVMILRDIGERKQAEEDIHRLAYFDSLTGLPNRRLLHDRLGQSLMAAKRSGMVGAAIYLDLDNFKHVNDARGHPTGDALLAQVAQRLCATVREEDTVARLGGDEFVLLLPRLDQDVAHAGRLALQVAEKVLACLAQPFELDGQHYHSGGSLGVTLFPRPGQSADMVLREADMAMYRAKSAGRQRIVFFQAQMQAEIEERLAIQHQLELAIAQRQLALYLQPQVDAAGMALGAELLLRWQHPVLGPVPPGRFIPIAEESSLILRLGNWVLQEGCRTLVQLAKAGRPLPLSINVSPQQFHEADFVAQVKAALQDSGARADYLILELTEGLLIRNLDDTSAKMRELAALGLRFSIDDFGTGYSSLAYLKRLPLQELKIDRSFVQDAEASRDTAIIELILSMAEHLALRVVAEGVESEAQAAFLRTHGCHAMQGYLFARPMPLADWLALPAGHCFLPAASSSNGRTDSGSARAAD</sequence>
<evidence type="ECO:0000259" key="5">
    <source>
        <dbReference type="PROSITE" id="PS50883"/>
    </source>
</evidence>